<dbReference type="PROSITE" id="PS00417">
    <property type="entry name" value="SYNAPTOBREVIN"/>
    <property type="match status" value="1"/>
</dbReference>
<dbReference type="FunFam" id="3.30.450.50:FF:000015">
    <property type="entry name" value="Synaptobrevin 2 isoform 1"/>
    <property type="match status" value="1"/>
</dbReference>
<feature type="domain" description="Longin" evidence="11">
    <location>
        <begin position="12"/>
        <end position="119"/>
    </location>
</feature>
<keyword evidence="2" id="KW-0813">Transport</keyword>
<evidence type="ECO:0000256" key="6">
    <source>
        <dbReference type="ARBA" id="ARBA00023136"/>
    </source>
</evidence>
<evidence type="ECO:0000256" key="10">
    <source>
        <dbReference type="SAM" id="Phobius"/>
    </source>
</evidence>
<dbReference type="CDD" id="cd15843">
    <property type="entry name" value="R-SNARE"/>
    <property type="match status" value="1"/>
</dbReference>
<dbReference type="GO" id="GO:0016192">
    <property type="term" value="P:vesicle-mediated transport"/>
    <property type="evidence" value="ECO:0007669"/>
    <property type="project" value="InterPro"/>
</dbReference>
<keyword evidence="9" id="KW-0175">Coiled coil</keyword>
<dbReference type="CDD" id="cd14824">
    <property type="entry name" value="Longin"/>
    <property type="match status" value="1"/>
</dbReference>
<dbReference type="STRING" id="1764295.A0A5B8MI39"/>
<sequence length="226" mass="25492">MGGESGSILFSLVSRGAVVLAEQGSEKTEAARAAPRVARRIIEKLSTANNRVTYSQDSHLYHILCENGIIYLTMADESFGRRIPFAFLEDIKSRFSSQYGATASTALAYAYNTEFSRVLRQQMEYYSSNPNADSINKVKSEIAEVKNVMVENIEKVLDRGEKIELLMDKTDRLQGEASRFRGQARKLKNQMWWNKIRNMMLLALIIFLVIYFILALACGPKLKCAG</sequence>
<dbReference type="GO" id="GO:0015031">
    <property type="term" value="P:protein transport"/>
    <property type="evidence" value="ECO:0007669"/>
    <property type="project" value="UniProtKB-KW"/>
</dbReference>
<keyword evidence="4" id="KW-0653">Protein transport</keyword>
<keyword evidence="5 10" id="KW-1133">Transmembrane helix</keyword>
<dbReference type="Gene3D" id="1.20.5.110">
    <property type="match status" value="1"/>
</dbReference>
<comment type="function">
    <text evidence="7">Involved in the targeting and/or fusion of transport vesicles to their target membrane.</text>
</comment>
<evidence type="ECO:0000256" key="7">
    <source>
        <dbReference type="ARBA" id="ARBA00037493"/>
    </source>
</evidence>
<dbReference type="OrthoDB" id="248747at2759"/>
<evidence type="ECO:0000256" key="9">
    <source>
        <dbReference type="PROSITE-ProRule" id="PRU00290"/>
    </source>
</evidence>
<accession>A0A5B8MI39</accession>
<evidence type="ECO:0000256" key="3">
    <source>
        <dbReference type="ARBA" id="ARBA00022692"/>
    </source>
</evidence>
<feature type="transmembrane region" description="Helical" evidence="10">
    <location>
        <begin position="196"/>
        <end position="217"/>
    </location>
</feature>
<reference evidence="13 14" key="1">
    <citation type="submission" date="2018-07" db="EMBL/GenBank/DDBJ databases">
        <title>The complete nuclear genome of the prasinophyte Chloropicon primus (CCMP1205).</title>
        <authorList>
            <person name="Pombert J.-F."/>
            <person name="Otis C."/>
            <person name="Turmel M."/>
            <person name="Lemieux C."/>
        </authorList>
    </citation>
    <scope>NUCLEOTIDE SEQUENCE [LARGE SCALE GENOMIC DNA]</scope>
    <source>
        <strain evidence="13 14">CCMP1205</strain>
    </source>
</reference>
<dbReference type="Gene3D" id="3.30.450.50">
    <property type="entry name" value="Longin domain"/>
    <property type="match status" value="1"/>
</dbReference>
<dbReference type="Pfam" id="PF13774">
    <property type="entry name" value="Longin"/>
    <property type="match status" value="1"/>
</dbReference>
<evidence type="ECO:0000256" key="1">
    <source>
        <dbReference type="ARBA" id="ARBA00008025"/>
    </source>
</evidence>
<evidence type="ECO:0000256" key="4">
    <source>
        <dbReference type="ARBA" id="ARBA00022927"/>
    </source>
</evidence>
<dbReference type="PROSITE" id="PS50892">
    <property type="entry name" value="V_SNARE"/>
    <property type="match status" value="1"/>
</dbReference>
<keyword evidence="3 10" id="KW-0812">Transmembrane</keyword>
<evidence type="ECO:0000259" key="11">
    <source>
        <dbReference type="PROSITE" id="PS50859"/>
    </source>
</evidence>
<dbReference type="Proteomes" id="UP000316726">
    <property type="component" value="Chromosome 2"/>
</dbReference>
<dbReference type="InterPro" id="IPR042855">
    <property type="entry name" value="V_SNARE_CC"/>
</dbReference>
<dbReference type="InterPro" id="IPR011012">
    <property type="entry name" value="Longin-like_dom_sf"/>
</dbReference>
<dbReference type="GO" id="GO:0012505">
    <property type="term" value="C:endomembrane system"/>
    <property type="evidence" value="ECO:0007669"/>
    <property type="project" value="UniProtKB-SubCell"/>
</dbReference>
<evidence type="ECO:0000256" key="5">
    <source>
        <dbReference type="ARBA" id="ARBA00022989"/>
    </source>
</evidence>
<name>A0A5B8MI39_9CHLO</name>
<evidence type="ECO:0000256" key="8">
    <source>
        <dbReference type="ARBA" id="ARBA00046280"/>
    </source>
</evidence>
<keyword evidence="14" id="KW-1185">Reference proteome</keyword>
<dbReference type="EMBL" id="CP031035">
    <property type="protein sequence ID" value="QDZ19042.1"/>
    <property type="molecule type" value="Genomic_DNA"/>
</dbReference>
<dbReference type="PANTHER" id="PTHR21136">
    <property type="entry name" value="SNARE PROTEINS"/>
    <property type="match status" value="1"/>
</dbReference>
<proteinExistence type="inferred from homology"/>
<dbReference type="InterPro" id="IPR010908">
    <property type="entry name" value="Longin_dom"/>
</dbReference>
<gene>
    <name evidence="13" type="ORF">A3770_02p15600</name>
</gene>
<dbReference type="PROSITE" id="PS50859">
    <property type="entry name" value="LONGIN"/>
    <property type="match status" value="1"/>
</dbReference>
<dbReference type="InterPro" id="IPR051097">
    <property type="entry name" value="Synaptobrevin-like_transport"/>
</dbReference>
<dbReference type="PANTHER" id="PTHR21136:SF214">
    <property type="entry name" value="VESICLE-ASSOCIATED MEMBRANE PROTEIN 714"/>
    <property type="match status" value="1"/>
</dbReference>
<keyword evidence="6 10" id="KW-0472">Membrane</keyword>
<feature type="domain" description="V-SNARE coiled-coil homology" evidence="12">
    <location>
        <begin position="134"/>
        <end position="194"/>
    </location>
</feature>
<dbReference type="Pfam" id="PF00957">
    <property type="entry name" value="Synaptobrevin"/>
    <property type="match status" value="1"/>
</dbReference>
<protein>
    <submittedName>
        <fullName evidence="13">Vesicle-associated membrane protein</fullName>
    </submittedName>
</protein>
<dbReference type="FunFam" id="1.20.5.110:FF:000004">
    <property type="entry name" value="Vesicle-associated membrane protein 7"/>
    <property type="match status" value="1"/>
</dbReference>
<dbReference type="AlphaFoldDB" id="A0A5B8MI39"/>
<dbReference type="InterPro" id="IPR001388">
    <property type="entry name" value="Synaptobrevin-like"/>
</dbReference>
<evidence type="ECO:0000313" key="13">
    <source>
        <dbReference type="EMBL" id="QDZ19042.1"/>
    </source>
</evidence>
<evidence type="ECO:0000256" key="2">
    <source>
        <dbReference type="ARBA" id="ARBA00022448"/>
    </source>
</evidence>
<dbReference type="SUPFAM" id="SSF64356">
    <property type="entry name" value="SNARE-like"/>
    <property type="match status" value="1"/>
</dbReference>
<organism evidence="13 14">
    <name type="scientific">Chloropicon primus</name>
    <dbReference type="NCBI Taxonomy" id="1764295"/>
    <lineage>
        <taxon>Eukaryota</taxon>
        <taxon>Viridiplantae</taxon>
        <taxon>Chlorophyta</taxon>
        <taxon>Chloropicophyceae</taxon>
        <taxon>Chloropicales</taxon>
        <taxon>Chloropicaceae</taxon>
        <taxon>Chloropicon</taxon>
    </lineage>
</organism>
<comment type="similarity">
    <text evidence="1">Belongs to the synaptobrevin family.</text>
</comment>
<dbReference type="PRINTS" id="PR00219">
    <property type="entry name" value="SYNAPTOBREVN"/>
</dbReference>
<comment type="subcellular location">
    <subcellularLocation>
        <location evidence="8">Endomembrane system</location>
        <topology evidence="8">Single-pass type IV membrane protein</topology>
    </subcellularLocation>
</comment>
<evidence type="ECO:0000259" key="12">
    <source>
        <dbReference type="PROSITE" id="PS50892"/>
    </source>
</evidence>
<evidence type="ECO:0000313" key="14">
    <source>
        <dbReference type="Proteomes" id="UP000316726"/>
    </source>
</evidence>
<dbReference type="GO" id="GO:0016020">
    <property type="term" value="C:membrane"/>
    <property type="evidence" value="ECO:0007669"/>
    <property type="project" value="InterPro"/>
</dbReference>
<dbReference type="SUPFAM" id="SSF58038">
    <property type="entry name" value="SNARE fusion complex"/>
    <property type="match status" value="1"/>
</dbReference>
<dbReference type="GO" id="GO:0005737">
    <property type="term" value="C:cytoplasm"/>
    <property type="evidence" value="ECO:0007669"/>
    <property type="project" value="UniProtKB-ARBA"/>
</dbReference>
<dbReference type="SMART" id="SM01270">
    <property type="entry name" value="Longin"/>
    <property type="match status" value="1"/>
</dbReference>